<dbReference type="Pfam" id="PF01636">
    <property type="entry name" value="APH"/>
    <property type="match status" value="1"/>
</dbReference>
<comment type="caution">
    <text evidence="2">The sequence shown here is derived from an EMBL/GenBank/DDBJ whole genome shotgun (WGS) entry which is preliminary data.</text>
</comment>
<evidence type="ECO:0000313" key="3">
    <source>
        <dbReference type="Proteomes" id="UP000518752"/>
    </source>
</evidence>
<dbReference type="SUPFAM" id="SSF56112">
    <property type="entry name" value="Protein kinase-like (PK-like)"/>
    <property type="match status" value="1"/>
</dbReference>
<dbReference type="OrthoDB" id="4062651at2759"/>
<organism evidence="2 3">
    <name type="scientific">Collybiopsis confluens</name>
    <dbReference type="NCBI Taxonomy" id="2823264"/>
    <lineage>
        <taxon>Eukaryota</taxon>
        <taxon>Fungi</taxon>
        <taxon>Dikarya</taxon>
        <taxon>Basidiomycota</taxon>
        <taxon>Agaricomycotina</taxon>
        <taxon>Agaricomycetes</taxon>
        <taxon>Agaricomycetidae</taxon>
        <taxon>Agaricales</taxon>
        <taxon>Marasmiineae</taxon>
        <taxon>Omphalotaceae</taxon>
        <taxon>Collybiopsis</taxon>
    </lineage>
</organism>
<evidence type="ECO:0000259" key="1">
    <source>
        <dbReference type="Pfam" id="PF01636"/>
    </source>
</evidence>
<dbReference type="InterPro" id="IPR002575">
    <property type="entry name" value="Aminoglycoside_PTrfase"/>
</dbReference>
<reference evidence="2 3" key="1">
    <citation type="journal article" date="2020" name="ISME J.">
        <title>Uncovering the hidden diversity of litter-decomposition mechanisms in mushroom-forming fungi.</title>
        <authorList>
            <person name="Floudas D."/>
            <person name="Bentzer J."/>
            <person name="Ahren D."/>
            <person name="Johansson T."/>
            <person name="Persson P."/>
            <person name="Tunlid A."/>
        </authorList>
    </citation>
    <scope>NUCLEOTIDE SEQUENCE [LARGE SCALE GENOMIC DNA]</scope>
    <source>
        <strain evidence="2 3">CBS 406.79</strain>
    </source>
</reference>
<proteinExistence type="predicted"/>
<dbReference type="AlphaFoldDB" id="A0A8H5MCQ4"/>
<gene>
    <name evidence="2" type="ORF">D9757_004960</name>
</gene>
<dbReference type="Gene3D" id="3.90.1200.10">
    <property type="match status" value="1"/>
</dbReference>
<accession>A0A8H5MCQ4</accession>
<keyword evidence="3" id="KW-1185">Reference proteome</keyword>
<dbReference type="InterPro" id="IPR011009">
    <property type="entry name" value="Kinase-like_dom_sf"/>
</dbReference>
<evidence type="ECO:0000313" key="2">
    <source>
        <dbReference type="EMBL" id="KAF5389079.1"/>
    </source>
</evidence>
<sequence length="113" mass="12609">MLRWKVDHLPRSIITAMDWVAGELAGLGLSHNDLVPRNILINMSTEVISSIVDWDLCGLACIGGEYARAVSDHNDYGDSIPGIEDYFHVLLRHSFNRTGEELVLGYSEELPAR</sequence>
<protein>
    <recommendedName>
        <fullName evidence="1">Aminoglycoside phosphotransferase domain-containing protein</fullName>
    </recommendedName>
</protein>
<dbReference type="EMBL" id="JAACJN010000024">
    <property type="protein sequence ID" value="KAF5389079.1"/>
    <property type="molecule type" value="Genomic_DNA"/>
</dbReference>
<name>A0A8H5MCQ4_9AGAR</name>
<feature type="domain" description="Aminoglycoside phosphotransferase" evidence="1">
    <location>
        <begin position="16"/>
        <end position="72"/>
    </location>
</feature>
<dbReference type="Proteomes" id="UP000518752">
    <property type="component" value="Unassembled WGS sequence"/>
</dbReference>